<evidence type="ECO:0000256" key="2">
    <source>
        <dbReference type="ARBA" id="ARBA00010110"/>
    </source>
</evidence>
<proteinExistence type="inferred from homology"/>
<dbReference type="Gene3D" id="1.20.5.170">
    <property type="match status" value="1"/>
</dbReference>
<dbReference type="HOGENOM" id="CLU_277986_0_0_1"/>
<dbReference type="OrthoDB" id="187348at2759"/>
<organism evidence="12 13">
    <name type="scientific">Endocarpon pusillum (strain Z07020 / HMAS-L-300199)</name>
    <name type="common">Lichen-forming fungus</name>
    <dbReference type="NCBI Taxonomy" id="1263415"/>
    <lineage>
        <taxon>Eukaryota</taxon>
        <taxon>Fungi</taxon>
        <taxon>Dikarya</taxon>
        <taxon>Ascomycota</taxon>
        <taxon>Pezizomycotina</taxon>
        <taxon>Eurotiomycetes</taxon>
        <taxon>Chaetothyriomycetidae</taxon>
        <taxon>Verrucariales</taxon>
        <taxon>Verrucariaceae</taxon>
        <taxon>Endocarpon</taxon>
    </lineage>
</organism>
<feature type="compositionally biased region" description="Polar residues" evidence="9">
    <location>
        <begin position="1"/>
        <end position="17"/>
    </location>
</feature>
<dbReference type="Gene3D" id="1.20.1530.20">
    <property type="match status" value="1"/>
</dbReference>
<dbReference type="InterPro" id="IPR003593">
    <property type="entry name" value="AAA+_ATPase"/>
</dbReference>
<dbReference type="GO" id="GO:0015297">
    <property type="term" value="F:antiporter activity"/>
    <property type="evidence" value="ECO:0007669"/>
    <property type="project" value="InterPro"/>
</dbReference>
<feature type="region of interest" description="Disordered" evidence="9">
    <location>
        <begin position="1"/>
        <end position="30"/>
    </location>
</feature>
<dbReference type="GeneID" id="19239078"/>
<feature type="transmembrane region" description="Helical" evidence="10">
    <location>
        <begin position="149"/>
        <end position="170"/>
    </location>
</feature>
<evidence type="ECO:0000256" key="1">
    <source>
        <dbReference type="ARBA" id="ARBA00004651"/>
    </source>
</evidence>
<dbReference type="GO" id="GO:0005886">
    <property type="term" value="C:plasma membrane"/>
    <property type="evidence" value="ECO:0007669"/>
    <property type="project" value="UniProtKB-SubCell"/>
</dbReference>
<dbReference type="PANTHER" id="PTHR43057">
    <property type="entry name" value="ARSENITE EFFLUX TRANSPORTER"/>
    <property type="match status" value="1"/>
</dbReference>
<dbReference type="GO" id="GO:0016887">
    <property type="term" value="F:ATP hydrolysis activity"/>
    <property type="evidence" value="ECO:0007669"/>
    <property type="project" value="InterPro"/>
</dbReference>
<dbReference type="InterPro" id="IPR002657">
    <property type="entry name" value="BilAc:Na_symport/Acr3"/>
</dbReference>
<feature type="compositionally biased region" description="Basic and acidic residues" evidence="9">
    <location>
        <begin position="20"/>
        <end position="30"/>
    </location>
</feature>
<feature type="region of interest" description="Disordered" evidence="9">
    <location>
        <begin position="1118"/>
        <end position="1139"/>
    </location>
</feature>
<evidence type="ECO:0000256" key="10">
    <source>
        <dbReference type="SAM" id="Phobius"/>
    </source>
</evidence>
<feature type="transmembrane region" description="Helical" evidence="10">
    <location>
        <begin position="252"/>
        <end position="271"/>
    </location>
</feature>
<dbReference type="Pfam" id="PF00004">
    <property type="entry name" value="AAA"/>
    <property type="match status" value="1"/>
</dbReference>
<feature type="transmembrane region" description="Helical" evidence="10">
    <location>
        <begin position="210"/>
        <end position="232"/>
    </location>
</feature>
<evidence type="ECO:0000256" key="4">
    <source>
        <dbReference type="ARBA" id="ARBA00022475"/>
    </source>
</evidence>
<dbReference type="InterPro" id="IPR003959">
    <property type="entry name" value="ATPase_AAA_core"/>
</dbReference>
<feature type="transmembrane region" description="Helical" evidence="10">
    <location>
        <begin position="76"/>
        <end position="95"/>
    </location>
</feature>
<dbReference type="InterPro" id="IPR038770">
    <property type="entry name" value="Na+/solute_symporter_sf"/>
</dbReference>
<sequence length="1139" mass="126747">MKPSTRDPQTMPHSLPQSLDPEKPDEHQDSTKHSVYKSLGWLDRLLVVWILLAIIIGILLGNFVESVGPALQKGKFVNVSVPIAIGLLVMMYPILCKVKYETLHHVFRERAIWVQIGFSIVINWLVAPLLMLGLAWAFLPDEPGLREGLIFVGLARCIAMVLIWTGLAGGDEEYCAILVAINSVIQMVLYAPLAILFVRIISRSGSGIAVSYSTVATSVGVFLGIPLAAAILTRFSLRLINARWYETTFLKWIAPWSLIGLLYTILVLFASQGRQVVRQIVSVVRVAAPLVFYFAIIFAFTLYVTHRLGFGYKLAATQSFTAASNNFELAIAVAVATFGPNSDQALATTVGPLIEVPVLVGLVYLEQESKLIKFTKDPEYFRKQMSTGQFWSSGENSSNVKIHEHKQRATVPRGYFVPMEAQKLAALRNRENQRRSRARRKDYIQELEQRLRHYEVAGVKATAEVQAAARKVSEENSSLRSLLEICGVDAGRIDEFLRTGDAFSKNISHDVKTKVAPPPRERAPTQTCAARHMRTPPALETDVCTKDMQSMAKTPEVVQAVPKAIFCGSENHIIQQMTADRDSTEAPTLHVAELSMPSATSSANVESPTSSDQGQGSGAHDEISCVAAAEIIAGMRGHDNPEECAYSRLFRWEEGGDKNEEDAVGTLLEVLDAILNSPLRIYALEEKSTASTTADVVRGYSPAFASSFRAQNVGKCIKMPSCEYVVRAIVTFQYVRRQAADVEDAELLLTAAKRESDYRLLLTTTRSYGSQLSNIDDFREQLDQVLQIMKRSEGTIMISPQSIGASQGESAVTVEGVILATRRELKDDMTVLDLDQLTGVDDVKKTLFVKIGWIKNYLPFAEEYEFSIDNVLLYGPEGTGKTQLAFSFAKWSQLPFFQVNFSAVLDQRVGMMEKFLLALFEEATRCQPSIVFIDEVDRLICSTRGTEQGFERRRLSSFKIQLGKLNHSRSQVMVIGTTDCPWRIVNTAGLGHRFAKKLHVGVPDQHGREQLLGSVLKRLRIHHTLSEKDVEELSICSARMTGSDIIDALMKLHKERVYALQGWEHFKKADVRGKTKYVPCAHSDRDAVILKTWTQKRSHAIHYGLVTKAELEAALIEQTTNSESSGGRPLPNTRKWDPN</sequence>
<keyword evidence="5 10" id="KW-0812">Transmembrane</keyword>
<feature type="compositionally biased region" description="Polar residues" evidence="9">
    <location>
        <begin position="597"/>
        <end position="614"/>
    </location>
</feature>
<evidence type="ECO:0000256" key="6">
    <source>
        <dbReference type="ARBA" id="ARBA00022849"/>
    </source>
</evidence>
<dbReference type="Gene3D" id="3.40.50.300">
    <property type="entry name" value="P-loop containing nucleotide triphosphate hydrolases"/>
    <property type="match status" value="1"/>
</dbReference>
<evidence type="ECO:0000256" key="9">
    <source>
        <dbReference type="SAM" id="MobiDB-lite"/>
    </source>
</evidence>
<dbReference type="SUPFAM" id="SSF52540">
    <property type="entry name" value="P-loop containing nucleoside triphosphate hydrolases"/>
    <property type="match status" value="1"/>
</dbReference>
<dbReference type="SMART" id="SM00382">
    <property type="entry name" value="AAA"/>
    <property type="match status" value="1"/>
</dbReference>
<dbReference type="NCBIfam" id="TIGR00832">
    <property type="entry name" value="acr3"/>
    <property type="match status" value="1"/>
</dbReference>
<feature type="compositionally biased region" description="Basic and acidic residues" evidence="9">
    <location>
        <begin position="510"/>
        <end position="523"/>
    </location>
</feature>
<dbReference type="GO" id="GO:0005524">
    <property type="term" value="F:ATP binding"/>
    <property type="evidence" value="ECO:0007669"/>
    <property type="project" value="InterPro"/>
</dbReference>
<dbReference type="GO" id="GO:0015104">
    <property type="term" value="F:antimonite transmembrane transporter activity"/>
    <property type="evidence" value="ECO:0007669"/>
    <property type="project" value="TreeGrafter"/>
</dbReference>
<feature type="transmembrane region" description="Helical" evidence="10">
    <location>
        <begin position="46"/>
        <end position="64"/>
    </location>
</feature>
<dbReference type="FunFam" id="1.20.1530.20:FF:000009">
    <property type="entry name" value="Arsenite transporter, ACR3 family"/>
    <property type="match status" value="1"/>
</dbReference>
<dbReference type="PANTHER" id="PTHR43057:SF1">
    <property type="entry name" value="ARSENICAL-RESISTANCE PROTEIN 3"/>
    <property type="match status" value="1"/>
</dbReference>
<dbReference type="GO" id="GO:0015105">
    <property type="term" value="F:arsenite transmembrane transporter activity"/>
    <property type="evidence" value="ECO:0007669"/>
    <property type="project" value="TreeGrafter"/>
</dbReference>
<evidence type="ECO:0000259" key="11">
    <source>
        <dbReference type="SMART" id="SM00382"/>
    </source>
</evidence>
<evidence type="ECO:0000313" key="13">
    <source>
        <dbReference type="Proteomes" id="UP000019373"/>
    </source>
</evidence>
<gene>
    <name evidence="12" type="ORF">EPUS_04044</name>
</gene>
<feature type="region of interest" description="Disordered" evidence="9">
    <location>
        <begin position="597"/>
        <end position="620"/>
    </location>
</feature>
<dbReference type="RefSeq" id="XP_007800849.1">
    <property type="nucleotide sequence ID" value="XM_007802658.1"/>
</dbReference>
<evidence type="ECO:0000313" key="12">
    <source>
        <dbReference type="EMBL" id="ERF73421.1"/>
    </source>
</evidence>
<feature type="domain" description="AAA+ ATPase" evidence="11">
    <location>
        <begin position="867"/>
        <end position="1004"/>
    </location>
</feature>
<comment type="similarity">
    <text evidence="2">Belongs to the arsenical resistance-3 (ACR3) (TC 2.A.59) family.</text>
</comment>
<evidence type="ECO:0000256" key="3">
    <source>
        <dbReference type="ARBA" id="ARBA00022448"/>
    </source>
</evidence>
<keyword evidence="4" id="KW-1003">Cell membrane</keyword>
<keyword evidence="7 10" id="KW-1133">Transmembrane helix</keyword>
<dbReference type="Pfam" id="PF01758">
    <property type="entry name" value="SBF"/>
    <property type="match status" value="1"/>
</dbReference>
<feature type="transmembrane region" description="Helical" evidence="10">
    <location>
        <begin position="115"/>
        <end position="137"/>
    </location>
</feature>
<evidence type="ECO:0000256" key="7">
    <source>
        <dbReference type="ARBA" id="ARBA00022989"/>
    </source>
</evidence>
<keyword evidence="8 10" id="KW-0472">Membrane</keyword>
<feature type="transmembrane region" description="Helical" evidence="10">
    <location>
        <begin position="176"/>
        <end position="198"/>
    </location>
</feature>
<dbReference type="Gene3D" id="1.10.8.60">
    <property type="match status" value="1"/>
</dbReference>
<dbReference type="InterPro" id="IPR004706">
    <property type="entry name" value="Arsenical-R_Acr3"/>
</dbReference>
<evidence type="ECO:0000256" key="5">
    <source>
        <dbReference type="ARBA" id="ARBA00022692"/>
    </source>
</evidence>
<keyword evidence="13" id="KW-1185">Reference proteome</keyword>
<evidence type="ECO:0000256" key="8">
    <source>
        <dbReference type="ARBA" id="ARBA00023136"/>
    </source>
</evidence>
<keyword evidence="6" id="KW-0059">Arsenical resistance</keyword>
<keyword evidence="3" id="KW-0813">Transport</keyword>
<accession>U1GNB3</accession>
<reference evidence="13" key="1">
    <citation type="journal article" date="2014" name="BMC Genomics">
        <title>Genome characteristics reveal the impact of lichenization on lichen-forming fungus Endocarpon pusillum Hedwig (Verrucariales, Ascomycota).</title>
        <authorList>
            <person name="Wang Y.-Y."/>
            <person name="Liu B."/>
            <person name="Zhang X.-Y."/>
            <person name="Zhou Q.-M."/>
            <person name="Zhang T."/>
            <person name="Li H."/>
            <person name="Yu Y.-F."/>
            <person name="Zhang X.-L."/>
            <person name="Hao X.-Y."/>
            <person name="Wang M."/>
            <person name="Wang L."/>
            <person name="Wei J.-C."/>
        </authorList>
    </citation>
    <scope>NUCLEOTIDE SEQUENCE [LARGE SCALE GENOMIC DNA]</scope>
    <source>
        <strain evidence="13">Z07020 / HMAS-L-300199</strain>
    </source>
</reference>
<dbReference type="EMBL" id="KE720951">
    <property type="protein sequence ID" value="ERF73421.1"/>
    <property type="molecule type" value="Genomic_DNA"/>
</dbReference>
<name>U1GNB3_ENDPU</name>
<protein>
    <recommendedName>
        <fullName evidence="11">AAA+ ATPase domain-containing protein</fullName>
    </recommendedName>
</protein>
<feature type="transmembrane region" description="Helical" evidence="10">
    <location>
        <begin position="283"/>
        <end position="304"/>
    </location>
</feature>
<dbReference type="CDD" id="cd14688">
    <property type="entry name" value="bZIP_YAP"/>
    <property type="match status" value="1"/>
</dbReference>
<dbReference type="GO" id="GO:0046685">
    <property type="term" value="P:response to arsenic-containing substance"/>
    <property type="evidence" value="ECO:0007669"/>
    <property type="project" value="UniProtKB-KW"/>
</dbReference>
<feature type="region of interest" description="Disordered" evidence="9">
    <location>
        <begin position="510"/>
        <end position="529"/>
    </location>
</feature>
<dbReference type="Proteomes" id="UP000019373">
    <property type="component" value="Unassembled WGS sequence"/>
</dbReference>
<comment type="subcellular location">
    <subcellularLocation>
        <location evidence="1">Cell membrane</location>
        <topology evidence="1">Multi-pass membrane protein</topology>
    </subcellularLocation>
</comment>
<dbReference type="InterPro" id="IPR027417">
    <property type="entry name" value="P-loop_NTPase"/>
</dbReference>
<dbReference type="eggNOG" id="KOG0740">
    <property type="taxonomic scope" value="Eukaryota"/>
</dbReference>
<dbReference type="AlphaFoldDB" id="U1GNB3"/>